<gene>
    <name evidence="2" type="ORF">VNO80_03029</name>
</gene>
<dbReference type="Proteomes" id="UP001374584">
    <property type="component" value="Unassembled WGS sequence"/>
</dbReference>
<proteinExistence type="predicted"/>
<name>A0AAN9RM32_PHACN</name>
<dbReference type="GO" id="GO:0009630">
    <property type="term" value="P:gravitropism"/>
    <property type="evidence" value="ECO:0007669"/>
    <property type="project" value="InterPro"/>
</dbReference>
<protein>
    <submittedName>
        <fullName evidence="2">Uncharacterized protein</fullName>
    </submittedName>
</protein>
<keyword evidence="3" id="KW-1185">Reference proteome</keyword>
<sequence>MKLFQWVHRKLRQNSIEPFKDSALGNPCTCLTVQPTLDNQYSQTKPCFINQPRFSKSHNQENQISYSGLVDSREDKSQEETPAISSQLFEGFLTIGTLGAETVTNEPGTPTFAMPSKNITMRSEEVTENELKLISYELEKFLEAEREESFHDSSGRNSYVSTITLGGKEIDGPKAEDYRNKVVCPLQGYLLGSSFELPETKQVRKERASLAELLYRTKATSQDCTEMGIRSETQVKKTPKSAARHIMRKILKKVCSSSKSCNTSKNDADSSSTNKKLHKVLCLFHRKVYPESPINGKDCIKSHKDKIQNVAHEFFHEYDNGKPTNPDKGKRFHPDAKSRDWSQHCMTNWNPPQLGQICSSSTGNNEHWIRTDSECKYYINLECNSSHTNLINIFH</sequence>
<evidence type="ECO:0000313" key="3">
    <source>
        <dbReference type="Proteomes" id="UP001374584"/>
    </source>
</evidence>
<dbReference type="PANTHER" id="PTHR34959:SF4">
    <property type="entry name" value="PROTEIN LAZY 1"/>
    <property type="match status" value="1"/>
</dbReference>
<feature type="region of interest" description="Disordered" evidence="1">
    <location>
        <begin position="317"/>
        <end position="336"/>
    </location>
</feature>
<dbReference type="EMBL" id="JAYMYR010000002">
    <property type="protein sequence ID" value="KAK7377601.1"/>
    <property type="molecule type" value="Genomic_DNA"/>
</dbReference>
<comment type="caution">
    <text evidence="2">The sequence shown here is derived from an EMBL/GenBank/DDBJ whole genome shotgun (WGS) entry which is preliminary data.</text>
</comment>
<evidence type="ECO:0000313" key="2">
    <source>
        <dbReference type="EMBL" id="KAK7377601.1"/>
    </source>
</evidence>
<evidence type="ECO:0000256" key="1">
    <source>
        <dbReference type="SAM" id="MobiDB-lite"/>
    </source>
</evidence>
<dbReference type="AlphaFoldDB" id="A0AAN9RM32"/>
<dbReference type="InterPro" id="IPR038928">
    <property type="entry name" value="LAZY1"/>
</dbReference>
<dbReference type="GO" id="GO:2000012">
    <property type="term" value="P:regulation of auxin polar transport"/>
    <property type="evidence" value="ECO:0007669"/>
    <property type="project" value="InterPro"/>
</dbReference>
<dbReference type="PANTHER" id="PTHR34959">
    <property type="entry name" value="PROTEIN LAZY 1"/>
    <property type="match status" value="1"/>
</dbReference>
<reference evidence="2 3" key="1">
    <citation type="submission" date="2024-01" db="EMBL/GenBank/DDBJ databases">
        <title>The genomes of 5 underutilized Papilionoideae crops provide insights into root nodulation and disease resistanc.</title>
        <authorList>
            <person name="Jiang F."/>
        </authorList>
    </citation>
    <scope>NUCLEOTIDE SEQUENCE [LARGE SCALE GENOMIC DNA]</scope>
    <source>
        <strain evidence="2">JINMINGXINNONG_FW02</strain>
        <tissue evidence="2">Leaves</tissue>
    </source>
</reference>
<organism evidence="2 3">
    <name type="scientific">Phaseolus coccineus</name>
    <name type="common">Scarlet runner bean</name>
    <name type="synonym">Phaseolus multiflorus</name>
    <dbReference type="NCBI Taxonomy" id="3886"/>
    <lineage>
        <taxon>Eukaryota</taxon>
        <taxon>Viridiplantae</taxon>
        <taxon>Streptophyta</taxon>
        <taxon>Embryophyta</taxon>
        <taxon>Tracheophyta</taxon>
        <taxon>Spermatophyta</taxon>
        <taxon>Magnoliopsida</taxon>
        <taxon>eudicotyledons</taxon>
        <taxon>Gunneridae</taxon>
        <taxon>Pentapetalae</taxon>
        <taxon>rosids</taxon>
        <taxon>fabids</taxon>
        <taxon>Fabales</taxon>
        <taxon>Fabaceae</taxon>
        <taxon>Papilionoideae</taxon>
        <taxon>50 kb inversion clade</taxon>
        <taxon>NPAAA clade</taxon>
        <taxon>indigoferoid/millettioid clade</taxon>
        <taxon>Phaseoleae</taxon>
        <taxon>Phaseolus</taxon>
    </lineage>
</organism>
<accession>A0AAN9RM32</accession>